<dbReference type="GO" id="GO:0006825">
    <property type="term" value="P:copper ion transport"/>
    <property type="evidence" value="ECO:0007669"/>
    <property type="project" value="InterPro"/>
</dbReference>
<dbReference type="PROSITE" id="PS50846">
    <property type="entry name" value="HMA_2"/>
    <property type="match status" value="1"/>
</dbReference>
<proteinExistence type="predicted"/>
<sequence length="67" mass="7406">MEKVIKINGMGCEHCIKSVKNALEGLKDIKIKNVIIGEAIVDIPTDYNLDLIMEALDDAGYEVESIQ</sequence>
<dbReference type="PRINTS" id="PR00944">
    <property type="entry name" value="CUEXPORT"/>
</dbReference>
<evidence type="ECO:0000313" key="3">
    <source>
        <dbReference type="Proteomes" id="UP000515913"/>
    </source>
</evidence>
<dbReference type="GO" id="GO:0005507">
    <property type="term" value="F:copper ion binding"/>
    <property type="evidence" value="ECO:0007669"/>
    <property type="project" value="InterPro"/>
</dbReference>
<feature type="domain" description="HMA" evidence="1">
    <location>
        <begin position="1"/>
        <end position="64"/>
    </location>
</feature>
<dbReference type="InterPro" id="IPR006121">
    <property type="entry name" value="HMA_dom"/>
</dbReference>
<protein>
    <submittedName>
        <fullName evidence="2">Heavy-metal-associated domain-containing protein</fullName>
    </submittedName>
</protein>
<dbReference type="CDD" id="cd00371">
    <property type="entry name" value="HMA"/>
    <property type="match status" value="1"/>
</dbReference>
<dbReference type="Pfam" id="PF00403">
    <property type="entry name" value="HMA"/>
    <property type="match status" value="1"/>
</dbReference>
<dbReference type="RefSeq" id="WP_101473690.1">
    <property type="nucleotide sequence ID" value="NZ_CP060637.1"/>
</dbReference>
<dbReference type="Gene3D" id="3.30.70.100">
    <property type="match status" value="1"/>
</dbReference>
<accession>A0A7G9GWL5</accession>
<dbReference type="InterPro" id="IPR000428">
    <property type="entry name" value="Cu-bd"/>
</dbReference>
<dbReference type="AlphaFoldDB" id="A0A7G9GWL5"/>
<reference evidence="2 3" key="1">
    <citation type="submission" date="2020-08" db="EMBL/GenBank/DDBJ databases">
        <authorList>
            <person name="Liu C."/>
            <person name="Sun Q."/>
        </authorList>
    </citation>
    <scope>NUCLEOTIDE SEQUENCE [LARGE SCALE GENOMIC DNA]</scope>
    <source>
        <strain evidence="2 3">NSJ-57</strain>
    </source>
</reference>
<organism evidence="2 3">
    <name type="scientific">Fusobacterium hominis</name>
    <dbReference type="NCBI Taxonomy" id="2764326"/>
    <lineage>
        <taxon>Bacteria</taxon>
        <taxon>Fusobacteriati</taxon>
        <taxon>Fusobacteriota</taxon>
        <taxon>Fusobacteriia</taxon>
        <taxon>Fusobacteriales</taxon>
        <taxon>Fusobacteriaceae</taxon>
        <taxon>Fusobacterium</taxon>
    </lineage>
</organism>
<name>A0A7G9GWL5_9FUSO</name>
<dbReference type="Proteomes" id="UP000515913">
    <property type="component" value="Chromosome"/>
</dbReference>
<gene>
    <name evidence="2" type="ORF">H9Q81_09855</name>
</gene>
<dbReference type="EMBL" id="CP060637">
    <property type="protein sequence ID" value="QNM15197.1"/>
    <property type="molecule type" value="Genomic_DNA"/>
</dbReference>
<evidence type="ECO:0000313" key="2">
    <source>
        <dbReference type="EMBL" id="QNM15197.1"/>
    </source>
</evidence>
<keyword evidence="3" id="KW-1185">Reference proteome</keyword>
<dbReference type="InterPro" id="IPR036163">
    <property type="entry name" value="HMA_dom_sf"/>
</dbReference>
<dbReference type="KEGG" id="fho:H9Q81_09855"/>
<dbReference type="SUPFAM" id="SSF55008">
    <property type="entry name" value="HMA, heavy metal-associated domain"/>
    <property type="match status" value="1"/>
</dbReference>
<evidence type="ECO:0000259" key="1">
    <source>
        <dbReference type="PROSITE" id="PS50846"/>
    </source>
</evidence>